<dbReference type="Proteomes" id="UP000000364">
    <property type="component" value="Chromosome"/>
</dbReference>
<dbReference type="STRING" id="416870.llmg_0833"/>
<organism evidence="1 2">
    <name type="scientific">Lactococcus lactis subsp. cremoris (strain MG1363)</name>
    <dbReference type="NCBI Taxonomy" id="416870"/>
    <lineage>
        <taxon>Bacteria</taxon>
        <taxon>Bacillati</taxon>
        <taxon>Bacillota</taxon>
        <taxon>Bacilli</taxon>
        <taxon>Lactobacillales</taxon>
        <taxon>Streptococcaceae</taxon>
        <taxon>Lactococcus</taxon>
        <taxon>Lactococcus cremoris subsp. cremoris</taxon>
    </lineage>
</organism>
<dbReference type="KEGG" id="llm:llmg_0833"/>
<dbReference type="RefSeq" id="WP_011834800.1">
    <property type="nucleotide sequence ID" value="NC_009004.1"/>
</dbReference>
<dbReference type="EMBL" id="AM406671">
    <property type="protein sequence ID" value="CAL97429.1"/>
    <property type="molecule type" value="Genomic_DNA"/>
</dbReference>
<dbReference type="HOGENOM" id="CLU_3081162_0_0_9"/>
<accession>A2RJH7</accession>
<evidence type="ECO:0000313" key="2">
    <source>
        <dbReference type="Proteomes" id="UP000000364"/>
    </source>
</evidence>
<gene>
    <name evidence="1" type="primary">ps339</name>
    <name evidence="1" type="ordered locus">llmg_0833</name>
</gene>
<sequence length="52" mass="6223">MDYKEKILELLNDEKYQIKEWSQSNKELNDCLEVEVTFKYKVPLPESSGKEL</sequence>
<protein>
    <submittedName>
        <fullName evidence="1">Uncharacterized protein</fullName>
    </submittedName>
</protein>
<evidence type="ECO:0000313" key="1">
    <source>
        <dbReference type="EMBL" id="CAL97429.1"/>
    </source>
</evidence>
<name>A2RJH7_LACLM</name>
<dbReference type="AlphaFoldDB" id="A2RJH7"/>
<proteinExistence type="predicted"/>
<reference evidence="1 2" key="1">
    <citation type="journal article" date="2007" name="J. Bacteriol.">
        <title>The complete genome sequence of the lactic acid bacterial paradigm Lactococcus lactis subsp. cremoris MG1363.</title>
        <authorList>
            <person name="Wegmann U."/>
            <person name="O'Connell-Motherway M."/>
            <person name="Zomer A."/>
            <person name="Buist G."/>
            <person name="Shearman C."/>
            <person name="Canchaya C."/>
            <person name="Ventura M."/>
            <person name="Goesmann A."/>
            <person name="Gasson M.J."/>
            <person name="Kuipers O.P."/>
            <person name="van Sinderen D."/>
            <person name="Kok J."/>
        </authorList>
    </citation>
    <scope>NUCLEOTIDE SEQUENCE [LARGE SCALE GENOMIC DNA]</scope>
    <source>
        <strain evidence="1 2">MG1363</strain>
    </source>
</reference>